<dbReference type="SUPFAM" id="SSF53474">
    <property type="entry name" value="alpha/beta-Hydrolases"/>
    <property type="match status" value="1"/>
</dbReference>
<dbReference type="PANTHER" id="PTHR35602">
    <property type="entry name" value="ESTERASE YQIA-RELATED"/>
    <property type="match status" value="1"/>
</dbReference>
<name>A0A1T4L9P9_9BACT</name>
<evidence type="ECO:0000313" key="2">
    <source>
        <dbReference type="Proteomes" id="UP000190065"/>
    </source>
</evidence>
<evidence type="ECO:0008006" key="3">
    <source>
        <dbReference type="Google" id="ProtNLM"/>
    </source>
</evidence>
<dbReference type="PANTHER" id="PTHR35602:SF3">
    <property type="entry name" value="ESTERASE YQIA"/>
    <property type="match status" value="1"/>
</dbReference>
<protein>
    <recommendedName>
        <fullName evidence="3">Esterase</fullName>
    </recommendedName>
</protein>
<accession>A0A1T4L9P9</accession>
<dbReference type="InterPro" id="IPR008886">
    <property type="entry name" value="UPF0227/Esterase_YqiA"/>
</dbReference>
<gene>
    <name evidence="1" type="ORF">SAMN02745202_00342</name>
</gene>
<organism evidence="1 2">
    <name type="scientific">Segatella oulorum</name>
    <dbReference type="NCBI Taxonomy" id="28136"/>
    <lineage>
        <taxon>Bacteria</taxon>
        <taxon>Pseudomonadati</taxon>
        <taxon>Bacteroidota</taxon>
        <taxon>Bacteroidia</taxon>
        <taxon>Bacteroidales</taxon>
        <taxon>Prevotellaceae</taxon>
        <taxon>Segatella</taxon>
    </lineage>
</organism>
<evidence type="ECO:0000313" key="1">
    <source>
        <dbReference type="EMBL" id="SJZ51330.1"/>
    </source>
</evidence>
<dbReference type="Gene3D" id="3.40.50.1000">
    <property type="entry name" value="HAD superfamily/HAD-like"/>
    <property type="match status" value="1"/>
</dbReference>
<dbReference type="eggNOG" id="COG4502">
    <property type="taxonomic scope" value="Bacteria"/>
</dbReference>
<dbReference type="Pfam" id="PF05728">
    <property type="entry name" value="UPF0227"/>
    <property type="match status" value="1"/>
</dbReference>
<dbReference type="EMBL" id="FUXK01000003">
    <property type="protein sequence ID" value="SJZ51330.1"/>
    <property type="molecule type" value="Genomic_DNA"/>
</dbReference>
<dbReference type="STRING" id="28136.SAMN02745202_00342"/>
<dbReference type="AlphaFoldDB" id="A0A1T4L9P9"/>
<dbReference type="RefSeq" id="WP_025069823.1">
    <property type="nucleotide sequence ID" value="NZ_FUXK01000003.1"/>
</dbReference>
<dbReference type="Gene3D" id="3.40.50.1820">
    <property type="entry name" value="alpha/beta hydrolase"/>
    <property type="match status" value="1"/>
</dbReference>
<proteinExistence type="predicted"/>
<sequence>MDNPYIKQFPQLMAGKTVMYVHGFLSSAQSGTVKMLRELMPQATIIAEDLPVDPEAAMQLLRELVAQHQPQLIIGTSMGGMYTEMLRGVDRIVVNPAFEMGDTMSSMMGRQEFQNPRQDKVQELMVTKGLIKAYKDCTTHCFEGLDEADRQRVYGLFGDEDPVVHTYDVFHAHYPNAIYFHGAHRLTDKIALHALIPVIRWIDDQQNNTERPIVYLHYDALHDAYGKATSSMHKAYELLLENYQVYVVAPAPTDNHPYLNAVQTWVEDFLSTPAFNRLIFCNQPQLLYGDYFITPYAIPNFMGTVVQWGSDEFKTWEEIITFFERLGGQ</sequence>
<dbReference type="InterPro" id="IPR023214">
    <property type="entry name" value="HAD_sf"/>
</dbReference>
<reference evidence="1 2" key="1">
    <citation type="submission" date="2017-02" db="EMBL/GenBank/DDBJ databases">
        <authorList>
            <person name="Peterson S.W."/>
        </authorList>
    </citation>
    <scope>NUCLEOTIDE SEQUENCE [LARGE SCALE GENOMIC DNA]</scope>
    <source>
        <strain evidence="1 2">ATCC 43324</strain>
    </source>
</reference>
<dbReference type="Proteomes" id="UP000190065">
    <property type="component" value="Unassembled WGS sequence"/>
</dbReference>
<dbReference type="InterPro" id="IPR029058">
    <property type="entry name" value="AB_hydrolase_fold"/>
</dbReference>
<dbReference type="eggNOG" id="COG3150">
    <property type="taxonomic scope" value="Bacteria"/>
</dbReference>